<accession>A0A851Y7S0</accession>
<feature type="non-terminal residue" evidence="2">
    <location>
        <position position="845"/>
    </location>
</feature>
<sequence>QFKLIVENPEKPVAPGLRVTAFVEYYPKSKEDLQDRLLLLIEDEIVDIPLLGLIACCCLEIESEINFGTVIANSKVISKEISIANHGSSSGTFKVSYDGAVLLNIEPFRGVVEPKSMKTVKVDICTDVPRIIKEVIKSFISCNDMGCLHISHYTINQEPFVSFSFLHILCYFFLSFPNFAIFLLAFCVSGGMDLQRSTDAALQDLSLKNRKRDVDVSTLILCIPSQGTLLPYGKSLVTLCFTPKKFQRDFGVHDSSPKQDYVLFLRFEDVGNKDVCLQALNDGATAIKVNHPHHMDLALTGSGLPVMLTFNPGPVINFSECFVDEQTQVLCTLKNESEELHKTFLFAFLLICLIATFIFQDVMFSFTPHQIGTFRVKQVVDIIGTAFEKNNFQVLKTKSFHQIYLSFIGVCKSKRKNILFKINPGITPMFSNATGQFVSHGTRQCTDTAPVATLKSTQTQIHTHRINRNCKGDVLIAFPNDRAASIRPSERNKKYRTIFTKTERYNYIDPEFSYTDCERLSKEAHKEYYAEFISSLRQRRLLKDTTRQFYIYNNSVNIGLKPAEGLMSPKMSITDIHKEKTQFKMLPLDENCLLTSQKSSAIGSKSSVEDTWSGLNAMPSSTQEKKECSLALTSKQLHQILIGPSTMDFGDVCVHSTTFRKLHIINNLLVHIWIQIDIEINELQKSGPLSQVVPPLTKTHVPIVFETRTLGMFKKSFTYTINNQHLGHVLVIAKAVSVELELSTREVILNPIPGYLAEAEFRTTVRVYNPRNHPAEFTWKPVMKNRTTAFSVQPAKGFVEAYRDLECEVVWHPGYSSPEAGEFNLCVRKGNTITLKCFAKVRICI</sequence>
<dbReference type="PANTHER" id="PTHR45912:SF3">
    <property type="entry name" value="CILIA- AND FLAGELLA-ASSOCIATED PROTEIN 47"/>
    <property type="match status" value="1"/>
</dbReference>
<feature type="transmembrane region" description="Helical" evidence="1">
    <location>
        <begin position="165"/>
        <end position="188"/>
    </location>
</feature>
<reference evidence="2" key="1">
    <citation type="submission" date="2019-09" db="EMBL/GenBank/DDBJ databases">
        <title>Bird 10,000 Genomes (B10K) Project - Family phase.</title>
        <authorList>
            <person name="Zhang G."/>
        </authorList>
    </citation>
    <scope>NUCLEOTIDE SEQUENCE</scope>
    <source>
        <strain evidence="2">B10K-DU-025-06</strain>
        <tissue evidence="2">Mixed tissue sample</tissue>
    </source>
</reference>
<keyword evidence="1" id="KW-0472">Membrane</keyword>
<feature type="transmembrane region" description="Helical" evidence="1">
    <location>
        <begin position="344"/>
        <end position="366"/>
    </location>
</feature>
<dbReference type="GO" id="GO:0005929">
    <property type="term" value="C:cilium"/>
    <property type="evidence" value="ECO:0007669"/>
    <property type="project" value="TreeGrafter"/>
</dbReference>
<proteinExistence type="predicted"/>
<dbReference type="Proteomes" id="UP000637704">
    <property type="component" value="Unassembled WGS sequence"/>
</dbReference>
<comment type="caution">
    <text evidence="2">The sequence shown here is derived from an EMBL/GenBank/DDBJ whole genome shotgun (WGS) entry which is preliminary data.</text>
</comment>
<evidence type="ECO:0000313" key="3">
    <source>
        <dbReference type="Proteomes" id="UP000637704"/>
    </source>
</evidence>
<feature type="non-terminal residue" evidence="2">
    <location>
        <position position="1"/>
    </location>
</feature>
<evidence type="ECO:0000313" key="2">
    <source>
        <dbReference type="EMBL" id="NXD72742.1"/>
    </source>
</evidence>
<keyword evidence="1" id="KW-0812">Transmembrane</keyword>
<dbReference type="InterPro" id="IPR013783">
    <property type="entry name" value="Ig-like_fold"/>
</dbReference>
<dbReference type="Gene3D" id="2.60.40.10">
    <property type="entry name" value="Immunoglobulins"/>
    <property type="match status" value="2"/>
</dbReference>
<protein>
    <submittedName>
        <fullName evidence="2">CFA47 protein</fullName>
    </submittedName>
</protein>
<dbReference type="GO" id="GO:0007288">
    <property type="term" value="P:sperm axoneme assembly"/>
    <property type="evidence" value="ECO:0007669"/>
    <property type="project" value="TreeGrafter"/>
</dbReference>
<name>A0A851Y7S0_EOLRO</name>
<dbReference type="PANTHER" id="PTHR45912">
    <property type="entry name" value="CILIA- AND FLAGELLA-ASSOCIATED PROTEIN 47"/>
    <property type="match status" value="1"/>
</dbReference>
<keyword evidence="3" id="KW-1185">Reference proteome</keyword>
<dbReference type="EMBL" id="WBNI01002094">
    <property type="protein sequence ID" value="NXD72742.1"/>
    <property type="molecule type" value="Genomic_DNA"/>
</dbReference>
<gene>
    <name evidence="2" type="primary">Cfap47_0</name>
    <name evidence="2" type="ORF">EOLROS_R12655</name>
</gene>
<organism evidence="2 3">
    <name type="scientific">Eolophus roseicapilla</name>
    <name type="common">Galah cockatoo</name>
    <name type="synonym">Cacatua roseicapilla</name>
    <dbReference type="NCBI Taxonomy" id="176039"/>
    <lineage>
        <taxon>Eukaryota</taxon>
        <taxon>Metazoa</taxon>
        <taxon>Chordata</taxon>
        <taxon>Craniata</taxon>
        <taxon>Vertebrata</taxon>
        <taxon>Euteleostomi</taxon>
        <taxon>Archelosauria</taxon>
        <taxon>Archosauria</taxon>
        <taxon>Dinosauria</taxon>
        <taxon>Saurischia</taxon>
        <taxon>Theropoda</taxon>
        <taxon>Coelurosauria</taxon>
        <taxon>Aves</taxon>
        <taxon>Neognathae</taxon>
        <taxon>Neoaves</taxon>
        <taxon>Telluraves</taxon>
        <taxon>Australaves</taxon>
        <taxon>Psittaciformes</taxon>
        <taxon>Cacatuidae</taxon>
        <taxon>Eolophus</taxon>
    </lineage>
</organism>
<dbReference type="AlphaFoldDB" id="A0A851Y7S0"/>
<keyword evidence="1" id="KW-1133">Transmembrane helix</keyword>
<evidence type="ECO:0000256" key="1">
    <source>
        <dbReference type="SAM" id="Phobius"/>
    </source>
</evidence>